<reference evidence="1" key="1">
    <citation type="journal article" date="2020" name="Stud. Mycol.">
        <title>101 Dothideomycetes genomes: a test case for predicting lifestyles and emergence of pathogens.</title>
        <authorList>
            <person name="Haridas S."/>
            <person name="Albert R."/>
            <person name="Binder M."/>
            <person name="Bloem J."/>
            <person name="Labutti K."/>
            <person name="Salamov A."/>
            <person name="Andreopoulos B."/>
            <person name="Baker S."/>
            <person name="Barry K."/>
            <person name="Bills G."/>
            <person name="Bluhm B."/>
            <person name="Cannon C."/>
            <person name="Castanera R."/>
            <person name="Culley D."/>
            <person name="Daum C."/>
            <person name="Ezra D."/>
            <person name="Gonzalez J."/>
            <person name="Henrissat B."/>
            <person name="Kuo A."/>
            <person name="Liang C."/>
            <person name="Lipzen A."/>
            <person name="Lutzoni F."/>
            <person name="Magnuson J."/>
            <person name="Mondo S."/>
            <person name="Nolan M."/>
            <person name="Ohm R."/>
            <person name="Pangilinan J."/>
            <person name="Park H.-J."/>
            <person name="Ramirez L."/>
            <person name="Alfaro M."/>
            <person name="Sun H."/>
            <person name="Tritt A."/>
            <person name="Yoshinaga Y."/>
            <person name="Zwiers L.-H."/>
            <person name="Turgeon B."/>
            <person name="Goodwin S."/>
            <person name="Spatafora J."/>
            <person name="Crous P."/>
            <person name="Grigoriev I."/>
        </authorList>
    </citation>
    <scope>NUCLEOTIDE SEQUENCE</scope>
    <source>
        <strain evidence="1">CBS 627.86</strain>
    </source>
</reference>
<dbReference type="GO" id="GO:0005777">
    <property type="term" value="C:peroxisome"/>
    <property type="evidence" value="ECO:0007669"/>
    <property type="project" value="TreeGrafter"/>
</dbReference>
<protein>
    <recommendedName>
        <fullName evidence="3">ClpP/crotonase-like domain-containing protein</fullName>
    </recommendedName>
</protein>
<dbReference type="Gene3D" id="3.90.226.10">
    <property type="entry name" value="2-enoyl-CoA Hydratase, Chain A, domain 1"/>
    <property type="match status" value="1"/>
</dbReference>
<organism evidence="1 2">
    <name type="scientific">Lophiotrema nucula</name>
    <dbReference type="NCBI Taxonomy" id="690887"/>
    <lineage>
        <taxon>Eukaryota</taxon>
        <taxon>Fungi</taxon>
        <taxon>Dikarya</taxon>
        <taxon>Ascomycota</taxon>
        <taxon>Pezizomycotina</taxon>
        <taxon>Dothideomycetes</taxon>
        <taxon>Pleosporomycetidae</taxon>
        <taxon>Pleosporales</taxon>
        <taxon>Lophiotremataceae</taxon>
        <taxon>Lophiotrema</taxon>
    </lineage>
</organism>
<dbReference type="PANTHER" id="PTHR11941:SF75">
    <property type="entry name" value="ENOYL-COA HYDRATASE_ISOMERASE FAMILY PROTEIN"/>
    <property type="match status" value="1"/>
</dbReference>
<dbReference type="EMBL" id="ML977384">
    <property type="protein sequence ID" value="KAF2105319.1"/>
    <property type="molecule type" value="Genomic_DNA"/>
</dbReference>
<name>A0A6A5YDE4_9PLEO</name>
<sequence>MQKPPENRITVEFAQTQIRAYRDIEKELGSDAKGAVILRGKGAKFFTTGLDLDEREVNPFASTDGFYPVPCVLTLAHDYRIMNSRRGFWSIPPVNLGLHVNGMGAIIRSKATSPVARKILLEAHKFTGKEALEAGIVDAIADPGQSKMGVYGVLRNELVEEAAGKFKAISYVHHKAVSRQPRVKL</sequence>
<gene>
    <name evidence="1" type="ORF">BDV96DRAFT_617858</name>
</gene>
<dbReference type="PANTHER" id="PTHR11941">
    <property type="entry name" value="ENOYL-COA HYDRATASE-RELATED"/>
    <property type="match status" value="1"/>
</dbReference>
<evidence type="ECO:0000313" key="2">
    <source>
        <dbReference type="Proteomes" id="UP000799770"/>
    </source>
</evidence>
<dbReference type="CDD" id="cd06558">
    <property type="entry name" value="crotonase-like"/>
    <property type="match status" value="1"/>
</dbReference>
<dbReference type="AlphaFoldDB" id="A0A6A5YDE4"/>
<dbReference type="GO" id="GO:0004165">
    <property type="term" value="F:delta(3)-delta(2)-enoyl-CoA isomerase activity"/>
    <property type="evidence" value="ECO:0007669"/>
    <property type="project" value="TreeGrafter"/>
</dbReference>
<dbReference type="InterPro" id="IPR029045">
    <property type="entry name" value="ClpP/crotonase-like_dom_sf"/>
</dbReference>
<dbReference type="SUPFAM" id="SSF52096">
    <property type="entry name" value="ClpP/crotonase"/>
    <property type="match status" value="1"/>
</dbReference>
<proteinExistence type="predicted"/>
<dbReference type="Proteomes" id="UP000799770">
    <property type="component" value="Unassembled WGS sequence"/>
</dbReference>
<evidence type="ECO:0008006" key="3">
    <source>
        <dbReference type="Google" id="ProtNLM"/>
    </source>
</evidence>
<evidence type="ECO:0000313" key="1">
    <source>
        <dbReference type="EMBL" id="KAF2105319.1"/>
    </source>
</evidence>
<keyword evidence="2" id="KW-1185">Reference proteome</keyword>
<accession>A0A6A5YDE4</accession>
<dbReference type="OrthoDB" id="1696280at2759"/>
<dbReference type="GO" id="GO:0006635">
    <property type="term" value="P:fatty acid beta-oxidation"/>
    <property type="evidence" value="ECO:0007669"/>
    <property type="project" value="TreeGrafter"/>
</dbReference>